<dbReference type="InterPro" id="IPR030373">
    <property type="entry name" value="PABS_CS"/>
</dbReference>
<feature type="binding site" evidence="5">
    <location>
        <position position="112"/>
    </location>
    <ligand>
        <name>S-methyl-5'-thioadenosine</name>
        <dbReference type="ChEBI" id="CHEBI:17509"/>
    </ligand>
</feature>
<gene>
    <name evidence="5 10" type="primary">speE</name>
    <name evidence="10" type="ORF">ABS311_03335</name>
</gene>
<comment type="pathway">
    <text evidence="5">Amine and polyamine biosynthesis; spermidine biosynthesis; spermidine from putrescine: step 1/1.</text>
</comment>
<proteinExistence type="inferred from homology"/>
<keyword evidence="2 5" id="KW-0808">Transferase</keyword>
<comment type="caution">
    <text evidence="10">The sequence shown here is derived from an EMBL/GenBank/DDBJ whole genome shotgun (WGS) entry which is preliminary data.</text>
</comment>
<feature type="binding site" evidence="5">
    <location>
        <begin position="143"/>
        <end position="144"/>
    </location>
    <ligand>
        <name>S-methyl-5'-thioadenosine</name>
        <dbReference type="ChEBI" id="CHEBI:17509"/>
    </ligand>
</feature>
<evidence type="ECO:0000256" key="7">
    <source>
        <dbReference type="RuleBase" id="RU003836"/>
    </source>
</evidence>
<comment type="subunit">
    <text evidence="5">Homodimer or homotetramer.</text>
</comment>
<evidence type="ECO:0000256" key="4">
    <source>
        <dbReference type="ARBA" id="ARBA00023115"/>
    </source>
</evidence>
<accession>A0ABV1RDC5</accession>
<comment type="function">
    <text evidence="5">Catalyzes the irreversible transfer of a propylamine group from the amino donor S-adenosylmethioninamine (decarboxy-AdoMet) to putrescine (1,4-diaminobutane) to yield spermidine.</text>
</comment>
<dbReference type="Gene3D" id="3.40.50.150">
    <property type="entry name" value="Vaccinia Virus protein VP39"/>
    <property type="match status" value="1"/>
</dbReference>
<evidence type="ECO:0000256" key="8">
    <source>
        <dbReference type="RuleBase" id="RU003837"/>
    </source>
</evidence>
<dbReference type="HAMAP" id="MF_00198">
    <property type="entry name" value="Spermidine_synth"/>
    <property type="match status" value="1"/>
</dbReference>
<feature type="binding site" evidence="5">
    <location>
        <begin position="162"/>
        <end position="165"/>
    </location>
    <ligand>
        <name>spermidine</name>
        <dbReference type="ChEBI" id="CHEBI:57834"/>
    </ligand>
</feature>
<evidence type="ECO:0000313" key="11">
    <source>
        <dbReference type="Proteomes" id="UP001467690"/>
    </source>
</evidence>
<dbReference type="PANTHER" id="PTHR11558:SF11">
    <property type="entry name" value="SPERMIDINE SYNTHASE"/>
    <property type="match status" value="1"/>
</dbReference>
<dbReference type="NCBIfam" id="TIGR00417">
    <property type="entry name" value="speE"/>
    <property type="match status" value="1"/>
</dbReference>
<feature type="binding site" evidence="5">
    <location>
        <position position="37"/>
    </location>
    <ligand>
        <name>S-methyl-5'-thioadenosine</name>
        <dbReference type="ChEBI" id="CHEBI:17509"/>
    </ligand>
</feature>
<dbReference type="InterPro" id="IPR037163">
    <property type="entry name" value="Spermidine_synt_N_sf"/>
</dbReference>
<name>A0ABV1RDC5_9ALTE</name>
<keyword evidence="3 5" id="KW-0745">Spermidine biosynthesis</keyword>
<feature type="binding site" evidence="5">
    <location>
        <position position="68"/>
    </location>
    <ligand>
        <name>spermidine</name>
        <dbReference type="ChEBI" id="CHEBI:57834"/>
    </ligand>
</feature>
<keyword evidence="4 5" id="KW-0620">Polyamine biosynthesis</keyword>
<feature type="domain" description="PABS" evidence="9">
    <location>
        <begin position="7"/>
        <end position="243"/>
    </location>
</feature>
<feature type="binding site" evidence="5">
    <location>
        <position position="169"/>
    </location>
    <ligand>
        <name>S-methyl-5'-thioadenosine</name>
        <dbReference type="ChEBI" id="CHEBI:17509"/>
    </ligand>
</feature>
<dbReference type="Proteomes" id="UP001467690">
    <property type="component" value="Unassembled WGS sequence"/>
</dbReference>
<dbReference type="RefSeq" id="WP_143871420.1">
    <property type="nucleotide sequence ID" value="NZ_CP041660.1"/>
</dbReference>
<dbReference type="SUPFAM" id="SSF53335">
    <property type="entry name" value="S-adenosyl-L-methionine-dependent methyltransferases"/>
    <property type="match status" value="1"/>
</dbReference>
<organism evidence="10 11">
    <name type="scientific">Catenovulum sediminis</name>
    <dbReference type="NCBI Taxonomy" id="1740262"/>
    <lineage>
        <taxon>Bacteria</taxon>
        <taxon>Pseudomonadati</taxon>
        <taxon>Pseudomonadota</taxon>
        <taxon>Gammaproteobacteria</taxon>
        <taxon>Alteromonadales</taxon>
        <taxon>Alteromonadaceae</taxon>
        <taxon>Catenovulum</taxon>
    </lineage>
</organism>
<feature type="active site" description="Proton acceptor" evidence="5 6">
    <location>
        <position position="162"/>
    </location>
</feature>
<feature type="binding site" evidence="5">
    <location>
        <position position="92"/>
    </location>
    <ligand>
        <name>spermidine</name>
        <dbReference type="ChEBI" id="CHEBI:57834"/>
    </ligand>
</feature>
<dbReference type="Pfam" id="PF17284">
    <property type="entry name" value="Spermine_synt_N"/>
    <property type="match status" value="1"/>
</dbReference>
<evidence type="ECO:0000256" key="1">
    <source>
        <dbReference type="ARBA" id="ARBA00007867"/>
    </source>
</evidence>
<dbReference type="InterPro" id="IPR001045">
    <property type="entry name" value="Spermi_synthase"/>
</dbReference>
<sequence length="284" mass="32037">MSDFSSPDWFTEQCDNTGSAFSLRIEHKVVEKQSPFQKVEIYKTTDFGYLMVIDGCTMVSSRENFLYHEMMSHPALFTHPNPKNVVIIGGGDCGTLREVLKHSSVESVHQIDIDKLVTEMALEYFPELCDKNDDPRAHILFADGIKYMQDALPESIDVIIVDSTDPIGPGEGLFNHAFYTSCLKALRSDGILVQQSESPILHQKLMKEMRDAMTDVGFSAVQTIPFPQPIYPSGYWSCTLAKKNGEFGVFRKQDAKAFEQLVEYYSAETHQAAMKLPRFLAKVL</sequence>
<comment type="catalytic activity">
    <reaction evidence="5 8">
        <text>S-adenosyl 3-(methylsulfanyl)propylamine + putrescine = S-methyl-5'-thioadenosine + spermidine + H(+)</text>
        <dbReference type="Rhea" id="RHEA:12721"/>
        <dbReference type="ChEBI" id="CHEBI:15378"/>
        <dbReference type="ChEBI" id="CHEBI:17509"/>
        <dbReference type="ChEBI" id="CHEBI:57443"/>
        <dbReference type="ChEBI" id="CHEBI:57834"/>
        <dbReference type="ChEBI" id="CHEBI:326268"/>
        <dbReference type="EC" id="2.5.1.16"/>
    </reaction>
</comment>
<dbReference type="EMBL" id="JBELOE010000076">
    <property type="protein sequence ID" value="MER2490915.1"/>
    <property type="molecule type" value="Genomic_DNA"/>
</dbReference>
<dbReference type="NCBIfam" id="NF002010">
    <property type="entry name" value="PRK00811.1"/>
    <property type="match status" value="1"/>
</dbReference>
<evidence type="ECO:0000256" key="6">
    <source>
        <dbReference type="PROSITE-ProRule" id="PRU00354"/>
    </source>
</evidence>
<dbReference type="GO" id="GO:0004766">
    <property type="term" value="F:spermidine synthase activity"/>
    <property type="evidence" value="ECO:0007669"/>
    <property type="project" value="UniProtKB-EC"/>
</dbReference>
<evidence type="ECO:0000256" key="3">
    <source>
        <dbReference type="ARBA" id="ARBA00023066"/>
    </source>
</evidence>
<evidence type="ECO:0000313" key="10">
    <source>
        <dbReference type="EMBL" id="MER2490915.1"/>
    </source>
</evidence>
<evidence type="ECO:0000256" key="2">
    <source>
        <dbReference type="ARBA" id="ARBA00022679"/>
    </source>
</evidence>
<evidence type="ECO:0000256" key="5">
    <source>
        <dbReference type="HAMAP-Rule" id="MF_00198"/>
    </source>
</evidence>
<dbReference type="InterPro" id="IPR029063">
    <property type="entry name" value="SAM-dependent_MTases_sf"/>
</dbReference>
<dbReference type="Pfam" id="PF01564">
    <property type="entry name" value="Spermine_synth"/>
    <property type="match status" value="1"/>
</dbReference>
<reference evidence="10 11" key="1">
    <citation type="submission" date="2024-06" db="EMBL/GenBank/DDBJ databases">
        <authorList>
            <person name="Chen R.Y."/>
        </authorList>
    </citation>
    <scope>NUCLEOTIDE SEQUENCE [LARGE SCALE GENOMIC DNA]</scope>
    <source>
        <strain evidence="10 11">D2</strain>
    </source>
</reference>
<keyword evidence="11" id="KW-1185">Reference proteome</keyword>
<dbReference type="InterPro" id="IPR035246">
    <property type="entry name" value="Spermidine_synt_N"/>
</dbReference>
<dbReference type="PROSITE" id="PS01330">
    <property type="entry name" value="PABS_1"/>
    <property type="match status" value="1"/>
</dbReference>
<dbReference type="EC" id="2.5.1.16" evidence="5"/>
<dbReference type="PANTHER" id="PTHR11558">
    <property type="entry name" value="SPERMIDINE/SPERMINE SYNTHASE"/>
    <property type="match status" value="1"/>
</dbReference>
<dbReference type="InterPro" id="IPR030374">
    <property type="entry name" value="PABS"/>
</dbReference>
<dbReference type="PROSITE" id="PS51006">
    <property type="entry name" value="PABS_2"/>
    <property type="match status" value="1"/>
</dbReference>
<dbReference type="Gene3D" id="2.30.140.10">
    <property type="entry name" value="Spermidine synthase, tetramerisation domain"/>
    <property type="match status" value="1"/>
</dbReference>
<comment type="similarity">
    <text evidence="1 5 7">Belongs to the spermidine/spermine synthase family.</text>
</comment>
<evidence type="ECO:0000259" key="9">
    <source>
        <dbReference type="PROSITE" id="PS51006"/>
    </source>
</evidence>
<protein>
    <recommendedName>
        <fullName evidence="5">Polyamine aminopropyltransferase</fullName>
    </recommendedName>
    <alternativeName>
        <fullName evidence="5">Putrescine aminopropyltransferase</fullName>
        <shortName evidence="5">PAPT</shortName>
    </alternativeName>
    <alternativeName>
        <fullName evidence="5">Spermidine synthase</fullName>
        <shortName evidence="5">SPDS</shortName>
        <shortName evidence="5">SPDSY</shortName>
        <ecNumber evidence="5">2.5.1.16</ecNumber>
    </alternativeName>
</protein>